<dbReference type="EMBL" id="KJ019052">
    <property type="protein sequence ID" value="AIX20077.1"/>
    <property type="molecule type" value="Genomic_DNA"/>
</dbReference>
<reference evidence="2 3" key="1">
    <citation type="submission" date="2013-12" db="EMBL/GenBank/DDBJ databases">
        <title>Ecological redundancy of diverse viral populations within a natural community.</title>
        <authorList>
            <person name="Gregory A.C."/>
            <person name="LaButti K."/>
            <person name="Copeland A."/>
            <person name="Woyke T."/>
            <person name="Sullivan M.B."/>
        </authorList>
    </citation>
    <scope>NUCLEOTIDE SEQUENCE [LARGE SCALE GENOMIC DNA]</scope>
    <source>
        <strain evidence="2">Syn7803C7</strain>
    </source>
</reference>
<keyword evidence="3" id="KW-1185">Reference proteome</keyword>
<dbReference type="PROSITE" id="PS00092">
    <property type="entry name" value="N6_MTASE"/>
    <property type="match status" value="1"/>
</dbReference>
<evidence type="ECO:0000313" key="3">
    <source>
        <dbReference type="Proteomes" id="UP000185323"/>
    </source>
</evidence>
<dbReference type="Gene3D" id="3.40.50.150">
    <property type="entry name" value="Vaccinia Virus protein VP39"/>
    <property type="match status" value="1"/>
</dbReference>
<gene>
    <name evidence="2" type="ORF">Syn7803C7_186</name>
</gene>
<sequence length="301" mass="35030">MKFDVVIGNPPYQNPDGVKNKKIWLSFFDLGVSLLKKGGTMCYITPTTHFWSLGRKWQTGVSADILLKQNNLRSVDFTTSKHFPQVGDYICNYVLRKEPPSGMVDVIEKDGTEVLRPHDDVYDCDEERQKAKFFSAMRELREKYGKYHIPHDTRDKSHYSQTQEGVYQHPTYISAAKQIWYADSPTLGTDTLKIIMNMSSYFWNINDTQKYMRIDSGPGVGLLGRMLAIDSVKDGEKIVEYLTSPLVKFYIDCMKRTSPWNHAMYQLPKCHHMTESEILDEMGWTRDQFEEMYPERLETKV</sequence>
<protein>
    <recommendedName>
        <fullName evidence="1">Type II methyltransferase M.TaqI-like domain-containing protein</fullName>
    </recommendedName>
</protein>
<name>A0A0E3F0S1_9CAUD</name>
<feature type="domain" description="Type II methyltransferase M.TaqI-like" evidence="1">
    <location>
        <begin position="1"/>
        <end position="80"/>
    </location>
</feature>
<accession>A0A0E3F0S1</accession>
<dbReference type="KEGG" id="vg:24172041"/>
<proteinExistence type="predicted"/>
<evidence type="ECO:0000313" key="2">
    <source>
        <dbReference type="EMBL" id="AIX20077.1"/>
    </source>
</evidence>
<dbReference type="SUPFAM" id="SSF53335">
    <property type="entry name" value="S-adenosyl-L-methionine-dependent methyltransferases"/>
    <property type="match status" value="1"/>
</dbReference>
<dbReference type="InterPro" id="IPR002052">
    <property type="entry name" value="DNA_methylase_N6_adenine_CS"/>
</dbReference>
<dbReference type="PRINTS" id="PR00507">
    <property type="entry name" value="N12N6MTFRASE"/>
</dbReference>
<dbReference type="Pfam" id="PF07669">
    <property type="entry name" value="Eco57I"/>
    <property type="match status" value="1"/>
</dbReference>
<dbReference type="InterPro" id="IPR011639">
    <property type="entry name" value="MethylTrfase_TaqI-like_dom"/>
</dbReference>
<dbReference type="GO" id="GO:0032259">
    <property type="term" value="P:methylation"/>
    <property type="evidence" value="ECO:0007669"/>
    <property type="project" value="InterPro"/>
</dbReference>
<evidence type="ECO:0000259" key="1">
    <source>
        <dbReference type="Pfam" id="PF07669"/>
    </source>
</evidence>
<organism evidence="2 3">
    <name type="scientific">Synechococcus phage ACG-2014f_Syn7803C7</name>
    <dbReference type="NCBI Taxonomy" id="2790345"/>
    <lineage>
        <taxon>Viruses</taxon>
        <taxon>Duplodnaviria</taxon>
        <taxon>Heunggongvirae</taxon>
        <taxon>Uroviricota</taxon>
        <taxon>Caudoviricetes</taxon>
        <taxon>Pantevenvirales</taxon>
        <taxon>Kyanoviridae</taxon>
        <taxon>Atlauavirus</taxon>
        <taxon>Atlauavirus acg2014f</taxon>
    </lineage>
</organism>
<dbReference type="Proteomes" id="UP000185323">
    <property type="component" value="Segment"/>
</dbReference>
<dbReference type="GO" id="GO:0006304">
    <property type="term" value="P:DNA modification"/>
    <property type="evidence" value="ECO:0007669"/>
    <property type="project" value="InterPro"/>
</dbReference>
<dbReference type="InterPro" id="IPR029063">
    <property type="entry name" value="SAM-dependent_MTases_sf"/>
</dbReference>
<dbReference type="GO" id="GO:0003676">
    <property type="term" value="F:nucleic acid binding"/>
    <property type="evidence" value="ECO:0007669"/>
    <property type="project" value="InterPro"/>
</dbReference>
<dbReference type="GO" id="GO:0008168">
    <property type="term" value="F:methyltransferase activity"/>
    <property type="evidence" value="ECO:0007669"/>
    <property type="project" value="InterPro"/>
</dbReference>